<dbReference type="EMBL" id="RSAA01000015">
    <property type="protein sequence ID" value="RRO15568.1"/>
    <property type="molecule type" value="Genomic_DNA"/>
</dbReference>
<keyword evidence="1" id="KW-1133">Transmembrane helix</keyword>
<accession>A0A3R8P349</accession>
<feature type="transmembrane region" description="Helical" evidence="1">
    <location>
        <begin position="139"/>
        <end position="165"/>
    </location>
</feature>
<feature type="transmembrane region" description="Helical" evidence="1">
    <location>
        <begin position="69"/>
        <end position="92"/>
    </location>
</feature>
<proteinExistence type="predicted"/>
<dbReference type="AlphaFoldDB" id="A0A3R8P349"/>
<gene>
    <name evidence="2" type="ORF">EIL87_16185</name>
</gene>
<sequence>MGCGAGPRAWRAAGAQAEQVRLPGVLHAINSFRETGCTVPSACTRHHLPSADGIGSWTTTPTPAAAPPLWFAALATVVAVPLAAFTAFAGVWSAVVPRHPGGHGGCTPAGVVTGLRAGAAGRAGLPAVPGPTTEVDGHAVVVGLLALGIGPVVAFGLMSFALNLFG</sequence>
<keyword evidence="3" id="KW-1185">Reference proteome</keyword>
<keyword evidence="1" id="KW-0812">Transmembrane</keyword>
<protein>
    <submittedName>
        <fullName evidence="2">Uncharacterized protein</fullName>
    </submittedName>
</protein>
<keyword evidence="1" id="KW-0472">Membrane</keyword>
<reference evidence="2 3" key="1">
    <citation type="submission" date="2018-11" db="EMBL/GenBank/DDBJ databases">
        <title>Saccharopolyspora rhizosphaerae sp. nov., an actinomycete isolated from rhizosphere soil in Thailand.</title>
        <authorList>
            <person name="Intra B."/>
            <person name="Euanorasetr J."/>
            <person name="Take A."/>
            <person name="Inahashi Y."/>
            <person name="Mori M."/>
            <person name="Panbangred W."/>
            <person name="Matsumoto A."/>
        </authorList>
    </citation>
    <scope>NUCLEOTIDE SEQUENCE [LARGE SCALE GENOMIC DNA]</scope>
    <source>
        <strain evidence="2 3">H219</strain>
    </source>
</reference>
<dbReference type="RefSeq" id="WP_125091366.1">
    <property type="nucleotide sequence ID" value="NZ_RSAA01000015.1"/>
</dbReference>
<evidence type="ECO:0000313" key="3">
    <source>
        <dbReference type="Proteomes" id="UP000274515"/>
    </source>
</evidence>
<name>A0A3R8P349_9PSEU</name>
<dbReference type="Proteomes" id="UP000274515">
    <property type="component" value="Unassembled WGS sequence"/>
</dbReference>
<comment type="caution">
    <text evidence="2">The sequence shown here is derived from an EMBL/GenBank/DDBJ whole genome shotgun (WGS) entry which is preliminary data.</text>
</comment>
<organism evidence="2 3">
    <name type="scientific">Saccharopolyspora rhizosphaerae</name>
    <dbReference type="NCBI Taxonomy" id="2492662"/>
    <lineage>
        <taxon>Bacteria</taxon>
        <taxon>Bacillati</taxon>
        <taxon>Actinomycetota</taxon>
        <taxon>Actinomycetes</taxon>
        <taxon>Pseudonocardiales</taxon>
        <taxon>Pseudonocardiaceae</taxon>
        <taxon>Saccharopolyspora</taxon>
    </lineage>
</organism>
<evidence type="ECO:0000256" key="1">
    <source>
        <dbReference type="SAM" id="Phobius"/>
    </source>
</evidence>
<evidence type="ECO:0000313" key="2">
    <source>
        <dbReference type="EMBL" id="RRO15568.1"/>
    </source>
</evidence>